<name>A0A9W8SK81_9HYPO</name>
<dbReference type="Proteomes" id="UP001152049">
    <property type="component" value="Unassembled WGS sequence"/>
</dbReference>
<proteinExistence type="inferred from homology"/>
<evidence type="ECO:0000256" key="2">
    <source>
        <dbReference type="ARBA" id="ARBA00004613"/>
    </source>
</evidence>
<evidence type="ECO:0000256" key="4">
    <source>
        <dbReference type="ARBA" id="ARBA00012729"/>
    </source>
</evidence>
<evidence type="ECO:0000256" key="9">
    <source>
        <dbReference type="ARBA" id="ARBA00023277"/>
    </source>
</evidence>
<evidence type="ECO:0000256" key="13">
    <source>
        <dbReference type="SAM" id="MobiDB-lite"/>
    </source>
</evidence>
<feature type="compositionally biased region" description="Polar residues" evidence="13">
    <location>
        <begin position="116"/>
        <end position="126"/>
    </location>
</feature>
<evidence type="ECO:0000256" key="1">
    <source>
        <dbReference type="ARBA" id="ARBA00000822"/>
    </source>
</evidence>
<dbReference type="SUPFAM" id="SSF51445">
    <property type="entry name" value="(Trans)glycosidases"/>
    <property type="match status" value="1"/>
</dbReference>
<evidence type="ECO:0000256" key="14">
    <source>
        <dbReference type="SAM" id="SignalP"/>
    </source>
</evidence>
<evidence type="ECO:0000256" key="10">
    <source>
        <dbReference type="ARBA" id="ARBA00023295"/>
    </source>
</evidence>
<keyword evidence="17" id="KW-1185">Reference proteome</keyword>
<dbReference type="GO" id="GO:0008843">
    <property type="term" value="F:endochitinase activity"/>
    <property type="evidence" value="ECO:0007669"/>
    <property type="project" value="UniProtKB-EC"/>
</dbReference>
<comment type="caution">
    <text evidence="16">The sequence shown here is derived from an EMBL/GenBank/DDBJ whole genome shotgun (WGS) entry which is preliminary data.</text>
</comment>
<protein>
    <recommendedName>
        <fullName evidence="4">chitinase</fullName>
        <ecNumber evidence="4">3.2.1.14</ecNumber>
    </recommendedName>
</protein>
<comment type="subcellular location">
    <subcellularLocation>
        <location evidence="2">Secreted</location>
    </subcellularLocation>
</comment>
<dbReference type="Gene3D" id="3.10.50.10">
    <property type="match status" value="1"/>
</dbReference>
<feature type="chain" id="PRO_5040807892" description="chitinase" evidence="14">
    <location>
        <begin position="19"/>
        <end position="716"/>
    </location>
</feature>
<dbReference type="InterPro" id="IPR017853">
    <property type="entry name" value="GH"/>
</dbReference>
<evidence type="ECO:0000256" key="6">
    <source>
        <dbReference type="ARBA" id="ARBA00022729"/>
    </source>
</evidence>
<evidence type="ECO:0000256" key="11">
    <source>
        <dbReference type="ARBA" id="ARBA00023326"/>
    </source>
</evidence>
<evidence type="ECO:0000256" key="7">
    <source>
        <dbReference type="ARBA" id="ARBA00022801"/>
    </source>
</evidence>
<dbReference type="InterPro" id="IPR001579">
    <property type="entry name" value="Glyco_hydro_18_chit_AS"/>
</dbReference>
<dbReference type="SMART" id="SM00636">
    <property type="entry name" value="Glyco_18"/>
    <property type="match status" value="1"/>
</dbReference>
<dbReference type="Gene3D" id="3.20.20.80">
    <property type="entry name" value="Glycosidases"/>
    <property type="match status" value="1"/>
</dbReference>
<feature type="region of interest" description="Disordered" evidence="13">
    <location>
        <begin position="79"/>
        <end position="327"/>
    </location>
</feature>
<feature type="compositionally biased region" description="Basic and acidic residues" evidence="13">
    <location>
        <begin position="237"/>
        <end position="248"/>
    </location>
</feature>
<comment type="similarity">
    <text evidence="3">Belongs to the glycosyl hydrolase 18 family. Chitinase class V subfamily.</text>
</comment>
<evidence type="ECO:0000256" key="5">
    <source>
        <dbReference type="ARBA" id="ARBA00022525"/>
    </source>
</evidence>
<sequence length="716" mass="78774">MLKQFILLAPLLVQAAFAAPGVEPRNLEARHQHLHGKIEHTHGEKQAKKVTTTSARREAEQTAAPQFINPKMPYALKPQTKARKTTITAKSDDPEESVVPEFIPPKMPFVAKASRSKTTNEGNSAQVESVNKKKKVAKVQDDDSDEEVPTFIPPRAPIKGPSKPQQTQATGDVPRDTVPNFIAPKNPWGSSKHNTRSTDTDEQDASQETAIPVPQQRAYNDQDGSEDEPAFSSSPELLKRDETAKDNEYFEEEDSEYNPSDFPNLDHDESDNGSDEESQDTLANNETDQSHDNEQPANDQDDGPYQNYFGGDFDEEDDANDTPTRLEARGAGKRNILYFTNWGIYEANFQPQNIPAKEITHVLYSFALVNPNDGTVHGSDANADTDKLYSTDAGGGGNNVYGCVKQLYLLKKKNRNLKVLLSIGGWNGSPDLASGVSTQAGRRQFISTAVKLITDWGFDGIDIDWEYPKNAQEARNYVLILAELRKALDQYSKTNKLNYHFLLTVATSAGASNYNIMDLKGMNPWIDGWHIMAYDYSGPWDTTTGHQSNVYLSTSNPASTKFSTDQAINDYIAAGVPASKILMGMALYGRPFPNTDGLGKSFSSAGGSADETYLLKTVPKPGATQYYDSSVMATYSYDSKQRELVSYDNIQSGKAKAGYINQRGLAGAFYWEASGDKSGSSSVVAGVRRAMGTVETINNLLKYPTSKYDNLRAGMP</sequence>
<gene>
    <name evidence="16" type="primary">CHT4_1</name>
    <name evidence="16" type="ORF">NW762_000843</name>
</gene>
<dbReference type="PROSITE" id="PS01095">
    <property type="entry name" value="GH18_1"/>
    <property type="match status" value="1"/>
</dbReference>
<reference evidence="16" key="1">
    <citation type="submission" date="2022-09" db="EMBL/GenBank/DDBJ databases">
        <title>Fusarium specimens isolated from Avocado Roots.</title>
        <authorList>
            <person name="Stajich J."/>
            <person name="Roper C."/>
            <person name="Heimlech-Rivalta G."/>
        </authorList>
    </citation>
    <scope>NUCLEOTIDE SEQUENCE</scope>
    <source>
        <strain evidence="16">CF00136</strain>
    </source>
</reference>
<keyword evidence="6 14" id="KW-0732">Signal</keyword>
<dbReference type="GO" id="GO:0006032">
    <property type="term" value="P:chitin catabolic process"/>
    <property type="evidence" value="ECO:0007669"/>
    <property type="project" value="UniProtKB-KW"/>
</dbReference>
<dbReference type="InterPro" id="IPR029070">
    <property type="entry name" value="Chitinase_insertion_sf"/>
</dbReference>
<evidence type="ECO:0000256" key="8">
    <source>
        <dbReference type="ARBA" id="ARBA00023024"/>
    </source>
</evidence>
<comment type="catalytic activity">
    <reaction evidence="1">
        <text>Random endo-hydrolysis of N-acetyl-beta-D-glucosaminide (1-&gt;4)-beta-linkages in chitin and chitodextrins.</text>
        <dbReference type="EC" id="3.2.1.14"/>
    </reaction>
</comment>
<feature type="compositionally biased region" description="Acidic residues" evidence="13">
    <location>
        <begin position="268"/>
        <end position="279"/>
    </location>
</feature>
<dbReference type="GO" id="GO:0005576">
    <property type="term" value="C:extracellular region"/>
    <property type="evidence" value="ECO:0007669"/>
    <property type="project" value="UniProtKB-SubCell"/>
</dbReference>
<evidence type="ECO:0000313" key="17">
    <source>
        <dbReference type="Proteomes" id="UP001152049"/>
    </source>
</evidence>
<dbReference type="EC" id="3.2.1.14" evidence="4"/>
<dbReference type="PROSITE" id="PS51910">
    <property type="entry name" value="GH18_2"/>
    <property type="match status" value="1"/>
</dbReference>
<dbReference type="GO" id="GO:0008061">
    <property type="term" value="F:chitin binding"/>
    <property type="evidence" value="ECO:0007669"/>
    <property type="project" value="InterPro"/>
</dbReference>
<keyword evidence="11" id="KW-0624">Polysaccharide degradation</keyword>
<dbReference type="OrthoDB" id="76388at2759"/>
<dbReference type="Pfam" id="PF00704">
    <property type="entry name" value="Glyco_hydro_18"/>
    <property type="match status" value="1"/>
</dbReference>
<dbReference type="GO" id="GO:0000272">
    <property type="term" value="P:polysaccharide catabolic process"/>
    <property type="evidence" value="ECO:0007669"/>
    <property type="project" value="UniProtKB-KW"/>
</dbReference>
<keyword evidence="7 12" id="KW-0378">Hydrolase</keyword>
<dbReference type="PANTHER" id="PTHR11177">
    <property type="entry name" value="CHITINASE"/>
    <property type="match status" value="1"/>
</dbReference>
<dbReference type="InterPro" id="IPR001223">
    <property type="entry name" value="Glyco_hydro18_cat"/>
</dbReference>
<dbReference type="InterPro" id="IPR050314">
    <property type="entry name" value="Glycosyl_Hydrlase_18"/>
</dbReference>
<keyword evidence="9" id="KW-0119">Carbohydrate metabolism</keyword>
<evidence type="ECO:0000259" key="15">
    <source>
        <dbReference type="PROSITE" id="PS51910"/>
    </source>
</evidence>
<feature type="domain" description="GH18" evidence="15">
    <location>
        <begin position="333"/>
        <end position="694"/>
    </location>
</feature>
<accession>A0A9W8SK81</accession>
<organism evidence="16 17">
    <name type="scientific">Fusarium torreyae</name>
    <dbReference type="NCBI Taxonomy" id="1237075"/>
    <lineage>
        <taxon>Eukaryota</taxon>
        <taxon>Fungi</taxon>
        <taxon>Dikarya</taxon>
        <taxon>Ascomycota</taxon>
        <taxon>Pezizomycotina</taxon>
        <taxon>Sordariomycetes</taxon>
        <taxon>Hypocreomycetidae</taxon>
        <taxon>Hypocreales</taxon>
        <taxon>Nectriaceae</taxon>
        <taxon>Fusarium</taxon>
    </lineage>
</organism>
<evidence type="ECO:0000313" key="16">
    <source>
        <dbReference type="EMBL" id="KAJ4272132.1"/>
    </source>
</evidence>
<dbReference type="InterPro" id="IPR011583">
    <property type="entry name" value="Chitinase_II/V-like_cat"/>
</dbReference>
<dbReference type="PANTHER" id="PTHR11177:SF384">
    <property type="entry name" value="CHITINASE"/>
    <property type="match status" value="1"/>
</dbReference>
<keyword evidence="10 12" id="KW-0326">Glycosidase</keyword>
<dbReference type="FunFam" id="3.20.20.80:FF:000075">
    <property type="entry name" value="Sporulation-specific chitinase"/>
    <property type="match status" value="1"/>
</dbReference>
<keyword evidence="5" id="KW-0964">Secreted</keyword>
<evidence type="ECO:0000256" key="3">
    <source>
        <dbReference type="ARBA" id="ARBA00008682"/>
    </source>
</evidence>
<evidence type="ECO:0000256" key="12">
    <source>
        <dbReference type="RuleBase" id="RU000489"/>
    </source>
</evidence>
<dbReference type="EMBL" id="JAOQAZ010000001">
    <property type="protein sequence ID" value="KAJ4272132.1"/>
    <property type="molecule type" value="Genomic_DNA"/>
</dbReference>
<dbReference type="AlphaFoldDB" id="A0A9W8SK81"/>
<keyword evidence="8" id="KW-0146">Chitin degradation</keyword>
<dbReference type="SUPFAM" id="SSF54556">
    <property type="entry name" value="Chitinase insertion domain"/>
    <property type="match status" value="1"/>
</dbReference>
<feature type="signal peptide" evidence="14">
    <location>
        <begin position="1"/>
        <end position="18"/>
    </location>
</feature>
<dbReference type="CDD" id="cd06548">
    <property type="entry name" value="GH18_chitinase"/>
    <property type="match status" value="1"/>
</dbReference>